<evidence type="ECO:0000313" key="1">
    <source>
        <dbReference type="EMBL" id="CAB9492584.1"/>
    </source>
</evidence>
<dbReference type="Proteomes" id="UP000509458">
    <property type="component" value="Chromosome"/>
</dbReference>
<dbReference type="AlphaFoldDB" id="A0A6T9XXJ5"/>
<proteinExistence type="predicted"/>
<name>A0A6T9XXJ5_ALTMA</name>
<sequence>MRLTVQMAASFSQIKNINAQSFFLSALTINRMLASTVFKKTKGTGFASNKALKTTPFGRSDAFTRGGFAIMPHATAPLSLMLFDTWMINQGGCICLKNRESFYYHLLPAFHLYFRSGFWKCARRKCLRVSVTM</sequence>
<organism evidence="1 2">
    <name type="scientific">Alteromonas macleodii</name>
    <name type="common">Pseudoalteromonas macleodii</name>
    <dbReference type="NCBI Taxonomy" id="28108"/>
    <lineage>
        <taxon>Bacteria</taxon>
        <taxon>Pseudomonadati</taxon>
        <taxon>Pseudomonadota</taxon>
        <taxon>Gammaproteobacteria</taxon>
        <taxon>Alteromonadales</taxon>
        <taxon>Alteromonadaceae</taxon>
        <taxon>Alteromonas/Salinimonas group</taxon>
        <taxon>Alteromonas</taxon>
    </lineage>
</organism>
<gene>
    <name evidence="1" type="ORF">ALFOR1_20015</name>
</gene>
<reference evidence="1 2" key="1">
    <citation type="submission" date="2020-06" db="EMBL/GenBank/DDBJ databases">
        <authorList>
            <person name="Duchaud E."/>
        </authorList>
    </citation>
    <scope>NUCLEOTIDE SEQUENCE [LARGE SCALE GENOMIC DNA]</scope>
    <source>
        <strain evidence="1">Alteromonas fortis</strain>
    </source>
</reference>
<evidence type="ECO:0000313" key="2">
    <source>
        <dbReference type="Proteomes" id="UP000509458"/>
    </source>
</evidence>
<accession>A0A6T9XXJ5</accession>
<protein>
    <submittedName>
        <fullName evidence="1">Uncharacterized protein</fullName>
    </submittedName>
</protein>
<dbReference type="EMBL" id="LR812090">
    <property type="protein sequence ID" value="CAB9492584.1"/>
    <property type="molecule type" value="Genomic_DNA"/>
</dbReference>